<evidence type="ECO:0000256" key="10">
    <source>
        <dbReference type="SAM" id="MobiDB-lite"/>
    </source>
</evidence>
<gene>
    <name evidence="12" type="ORF">QQF64_035723</name>
</gene>
<dbReference type="SMART" id="SM00355">
    <property type="entry name" value="ZnF_C2H2"/>
    <property type="match status" value="3"/>
</dbReference>
<feature type="domain" description="C2H2-type" evidence="11">
    <location>
        <begin position="135"/>
        <end position="155"/>
    </location>
</feature>
<accession>A0ABR3NHJ3</accession>
<evidence type="ECO:0000256" key="1">
    <source>
        <dbReference type="ARBA" id="ARBA00004123"/>
    </source>
</evidence>
<dbReference type="InterPro" id="IPR013087">
    <property type="entry name" value="Znf_C2H2_type"/>
</dbReference>
<keyword evidence="7" id="KW-0804">Transcription</keyword>
<evidence type="ECO:0000313" key="13">
    <source>
        <dbReference type="Proteomes" id="UP001558613"/>
    </source>
</evidence>
<comment type="subcellular location">
    <subcellularLocation>
        <location evidence="1">Nucleus</location>
    </subcellularLocation>
</comment>
<name>A0ABR3NHJ3_9TELE</name>
<evidence type="ECO:0000256" key="5">
    <source>
        <dbReference type="ARBA" id="ARBA00022833"/>
    </source>
</evidence>
<dbReference type="PANTHER" id="PTHR24394:SF48">
    <property type="entry name" value="ZINC FINGER PROTEIN 771"/>
    <property type="match status" value="1"/>
</dbReference>
<keyword evidence="4 9" id="KW-0863">Zinc-finger</keyword>
<feature type="domain" description="C2H2-type" evidence="11">
    <location>
        <begin position="79"/>
        <end position="106"/>
    </location>
</feature>
<evidence type="ECO:0000259" key="11">
    <source>
        <dbReference type="PROSITE" id="PS50157"/>
    </source>
</evidence>
<evidence type="ECO:0000256" key="3">
    <source>
        <dbReference type="ARBA" id="ARBA00022737"/>
    </source>
</evidence>
<dbReference type="Pfam" id="PF00096">
    <property type="entry name" value="zf-C2H2"/>
    <property type="match status" value="1"/>
</dbReference>
<keyword evidence="13" id="KW-1185">Reference proteome</keyword>
<keyword evidence="5" id="KW-0862">Zinc</keyword>
<evidence type="ECO:0000256" key="7">
    <source>
        <dbReference type="ARBA" id="ARBA00023163"/>
    </source>
</evidence>
<sequence length="155" mass="18289">MAFIKEEREDIKIEETFRVKHEDTEEQTDPLVLKEDSQELNEIEEKDEKHHDVMTGEKYPHNKTSSSKRAQKKGLSSYFTCFQCGKSFNQHGNLKVHMRVHNKENPFICQQCGKSFPQKVTLKNHMRIHTGEKPFTCELCGKSFTRELNLKYHMN</sequence>
<dbReference type="Gene3D" id="3.30.160.60">
    <property type="entry name" value="Classic Zinc Finger"/>
    <property type="match status" value="3"/>
</dbReference>
<proteinExistence type="predicted"/>
<dbReference type="Proteomes" id="UP001558613">
    <property type="component" value="Unassembled WGS sequence"/>
</dbReference>
<evidence type="ECO:0000256" key="4">
    <source>
        <dbReference type="ARBA" id="ARBA00022771"/>
    </source>
</evidence>
<dbReference type="PROSITE" id="PS00028">
    <property type="entry name" value="ZINC_FINGER_C2H2_1"/>
    <property type="match status" value="2"/>
</dbReference>
<feature type="region of interest" description="Disordered" evidence="10">
    <location>
        <begin position="19"/>
        <end position="71"/>
    </location>
</feature>
<keyword evidence="2" id="KW-0479">Metal-binding</keyword>
<evidence type="ECO:0000256" key="9">
    <source>
        <dbReference type="PROSITE-ProRule" id="PRU00042"/>
    </source>
</evidence>
<dbReference type="InterPro" id="IPR036236">
    <property type="entry name" value="Znf_C2H2_sf"/>
</dbReference>
<dbReference type="Pfam" id="PF13465">
    <property type="entry name" value="zf-H2C2_2"/>
    <property type="match status" value="1"/>
</dbReference>
<dbReference type="PANTHER" id="PTHR24394">
    <property type="entry name" value="ZINC FINGER PROTEIN"/>
    <property type="match status" value="1"/>
</dbReference>
<keyword evidence="3" id="KW-0677">Repeat</keyword>
<feature type="non-terminal residue" evidence="12">
    <location>
        <position position="155"/>
    </location>
</feature>
<evidence type="ECO:0000256" key="8">
    <source>
        <dbReference type="ARBA" id="ARBA00023242"/>
    </source>
</evidence>
<comment type="caution">
    <text evidence="12">The sequence shown here is derived from an EMBL/GenBank/DDBJ whole genome shotgun (WGS) entry which is preliminary data.</text>
</comment>
<feature type="compositionally biased region" description="Basic and acidic residues" evidence="10">
    <location>
        <begin position="46"/>
        <end position="60"/>
    </location>
</feature>
<dbReference type="EMBL" id="JAYMGO010000004">
    <property type="protein sequence ID" value="KAL1276100.1"/>
    <property type="molecule type" value="Genomic_DNA"/>
</dbReference>
<evidence type="ECO:0000256" key="6">
    <source>
        <dbReference type="ARBA" id="ARBA00023015"/>
    </source>
</evidence>
<protein>
    <recommendedName>
        <fullName evidence="11">C2H2-type domain-containing protein</fullName>
    </recommendedName>
</protein>
<evidence type="ECO:0000313" key="12">
    <source>
        <dbReference type="EMBL" id="KAL1276100.1"/>
    </source>
</evidence>
<feature type="domain" description="C2H2-type" evidence="11">
    <location>
        <begin position="107"/>
        <end position="134"/>
    </location>
</feature>
<dbReference type="PROSITE" id="PS50157">
    <property type="entry name" value="ZINC_FINGER_C2H2_2"/>
    <property type="match status" value="3"/>
</dbReference>
<reference evidence="12 13" key="1">
    <citation type="submission" date="2023-09" db="EMBL/GenBank/DDBJ databases">
        <authorList>
            <person name="Wang M."/>
        </authorList>
    </citation>
    <scope>NUCLEOTIDE SEQUENCE [LARGE SCALE GENOMIC DNA]</scope>
    <source>
        <strain evidence="12">GT-2023</strain>
        <tissue evidence="12">Liver</tissue>
    </source>
</reference>
<dbReference type="SUPFAM" id="SSF57667">
    <property type="entry name" value="beta-beta-alpha zinc fingers"/>
    <property type="match status" value="2"/>
</dbReference>
<organism evidence="12 13">
    <name type="scientific">Cirrhinus molitorella</name>
    <name type="common">mud carp</name>
    <dbReference type="NCBI Taxonomy" id="172907"/>
    <lineage>
        <taxon>Eukaryota</taxon>
        <taxon>Metazoa</taxon>
        <taxon>Chordata</taxon>
        <taxon>Craniata</taxon>
        <taxon>Vertebrata</taxon>
        <taxon>Euteleostomi</taxon>
        <taxon>Actinopterygii</taxon>
        <taxon>Neopterygii</taxon>
        <taxon>Teleostei</taxon>
        <taxon>Ostariophysi</taxon>
        <taxon>Cypriniformes</taxon>
        <taxon>Cyprinidae</taxon>
        <taxon>Labeoninae</taxon>
        <taxon>Labeonini</taxon>
        <taxon>Cirrhinus</taxon>
    </lineage>
</organism>
<keyword evidence="8" id="KW-0539">Nucleus</keyword>
<keyword evidence="6" id="KW-0805">Transcription regulation</keyword>
<evidence type="ECO:0000256" key="2">
    <source>
        <dbReference type="ARBA" id="ARBA00022723"/>
    </source>
</evidence>